<protein>
    <recommendedName>
        <fullName evidence="4">YceI-like domain-containing protein</fullName>
    </recommendedName>
</protein>
<keyword evidence="1" id="KW-0732">Signal</keyword>
<proteinExistence type="predicted"/>
<gene>
    <name evidence="2" type="ORF">SAMN05444008_11735</name>
</gene>
<organism evidence="2 3">
    <name type="scientific">Cnuella takakiae</name>
    <dbReference type="NCBI Taxonomy" id="1302690"/>
    <lineage>
        <taxon>Bacteria</taxon>
        <taxon>Pseudomonadati</taxon>
        <taxon>Bacteroidota</taxon>
        <taxon>Chitinophagia</taxon>
        <taxon>Chitinophagales</taxon>
        <taxon>Chitinophagaceae</taxon>
        <taxon>Cnuella</taxon>
    </lineage>
</organism>
<sequence>MNTLWMPCLLAFLLMAFTLPAEPSRWVVQRGSTVAVKGKTNINSYGCGISSFEGCDTISMTPHPASPQSMLLNGCIYLDVARFDCINRMMTAELRKTLQADKHPKLKIKFITLGKIAVGTNRKEEDCGIVEMEIAGVKRRYPIQYCYTIGSDANTIVIAGQKTLCFSDFSLIPPRKLNGMVQAKDELEVQFHLVMRKI</sequence>
<dbReference type="Gene3D" id="2.40.128.110">
    <property type="entry name" value="Lipid/polyisoprenoid-binding, YceI-like"/>
    <property type="match status" value="1"/>
</dbReference>
<dbReference type="InterPro" id="IPR036761">
    <property type="entry name" value="TTHA0802/YceI-like_sf"/>
</dbReference>
<evidence type="ECO:0008006" key="4">
    <source>
        <dbReference type="Google" id="ProtNLM"/>
    </source>
</evidence>
<evidence type="ECO:0000256" key="1">
    <source>
        <dbReference type="SAM" id="SignalP"/>
    </source>
</evidence>
<accession>A0A1M5GS18</accession>
<name>A0A1M5GS18_9BACT</name>
<evidence type="ECO:0000313" key="2">
    <source>
        <dbReference type="EMBL" id="SHG06526.1"/>
    </source>
</evidence>
<feature type="signal peptide" evidence="1">
    <location>
        <begin position="1"/>
        <end position="21"/>
    </location>
</feature>
<dbReference type="AlphaFoldDB" id="A0A1M5GS18"/>
<keyword evidence="3" id="KW-1185">Reference proteome</keyword>
<dbReference type="EMBL" id="FQUO01000017">
    <property type="protein sequence ID" value="SHG06526.1"/>
    <property type="molecule type" value="Genomic_DNA"/>
</dbReference>
<dbReference type="STRING" id="1302690.BUE76_02610"/>
<reference evidence="2 3" key="1">
    <citation type="submission" date="2016-11" db="EMBL/GenBank/DDBJ databases">
        <authorList>
            <person name="Jaros S."/>
            <person name="Januszkiewicz K."/>
            <person name="Wedrychowicz H."/>
        </authorList>
    </citation>
    <scope>NUCLEOTIDE SEQUENCE [LARGE SCALE GENOMIC DNA]</scope>
    <source>
        <strain evidence="2 3">DSM 26897</strain>
    </source>
</reference>
<dbReference type="OrthoDB" id="9794147at2"/>
<dbReference type="Proteomes" id="UP000184368">
    <property type="component" value="Unassembled WGS sequence"/>
</dbReference>
<dbReference type="RefSeq" id="WP_143157425.1">
    <property type="nucleotide sequence ID" value="NZ_FQUO01000017.1"/>
</dbReference>
<feature type="chain" id="PRO_5012454616" description="YceI-like domain-containing protein" evidence="1">
    <location>
        <begin position="22"/>
        <end position="198"/>
    </location>
</feature>
<evidence type="ECO:0000313" key="3">
    <source>
        <dbReference type="Proteomes" id="UP000184368"/>
    </source>
</evidence>